<evidence type="ECO:0000256" key="8">
    <source>
        <dbReference type="ARBA" id="ARBA00023136"/>
    </source>
</evidence>
<dbReference type="PROSITE" id="PS50262">
    <property type="entry name" value="G_PROTEIN_RECEP_F1_2"/>
    <property type="match status" value="1"/>
</dbReference>
<dbReference type="Gene3D" id="1.20.1070.10">
    <property type="entry name" value="Rhodopsin 7-helix transmembrane proteins"/>
    <property type="match status" value="1"/>
</dbReference>
<evidence type="ECO:0000313" key="16">
    <source>
        <dbReference type="Ensembl" id="ENSNFUP00015006574.1"/>
    </source>
</evidence>
<reference evidence="16" key="2">
    <citation type="submission" date="2025-08" db="UniProtKB">
        <authorList>
            <consortium name="Ensembl"/>
        </authorList>
    </citation>
    <scope>IDENTIFICATION</scope>
</reference>
<dbReference type="FunFam" id="1.20.1070.10:FF:000024">
    <property type="entry name" value="Olfactory receptor"/>
    <property type="match status" value="1"/>
</dbReference>
<dbReference type="InterPro" id="IPR017452">
    <property type="entry name" value="GPCR_Rhodpsn_7TM"/>
</dbReference>
<dbReference type="GO" id="GO:0004984">
    <property type="term" value="F:olfactory receptor activity"/>
    <property type="evidence" value="ECO:0007669"/>
    <property type="project" value="InterPro"/>
</dbReference>
<dbReference type="PROSITE" id="PS00237">
    <property type="entry name" value="G_PROTEIN_RECEP_F1_1"/>
    <property type="match status" value="1"/>
</dbReference>
<proteinExistence type="inferred from homology"/>
<dbReference type="Proteomes" id="UP000694548">
    <property type="component" value="Chromosome sgr06"/>
</dbReference>
<dbReference type="Ensembl" id="ENSNFUT00015006923.1">
    <property type="protein sequence ID" value="ENSNFUP00015006574.1"/>
    <property type="gene ID" value="ENSNFUG00015003209.1"/>
</dbReference>
<keyword evidence="2 14" id="KW-1003">Cell membrane</keyword>
<name>A0A8C6NJW1_NOTFU</name>
<feature type="domain" description="G-protein coupled receptors family 1 profile" evidence="15">
    <location>
        <begin position="47"/>
        <end position="297"/>
    </location>
</feature>
<keyword evidence="3 14" id="KW-0716">Sensory transduction</keyword>
<evidence type="ECO:0000256" key="13">
    <source>
        <dbReference type="RuleBase" id="RU000688"/>
    </source>
</evidence>
<keyword evidence="17" id="KW-1185">Reference proteome</keyword>
<keyword evidence="8 14" id="KW-0472">Membrane</keyword>
<dbReference type="GO" id="GO:0005549">
    <property type="term" value="F:odorant binding"/>
    <property type="evidence" value="ECO:0007669"/>
    <property type="project" value="TreeGrafter"/>
</dbReference>
<dbReference type="AlphaFoldDB" id="A0A8C6NJW1"/>
<dbReference type="PANTHER" id="PTHR26451">
    <property type="entry name" value="G_PROTEIN_RECEP_F1_2 DOMAIN-CONTAINING PROTEIN"/>
    <property type="match status" value="1"/>
</dbReference>
<feature type="transmembrane region" description="Helical" evidence="14">
    <location>
        <begin position="64"/>
        <end position="84"/>
    </location>
</feature>
<dbReference type="SUPFAM" id="SSF81321">
    <property type="entry name" value="Family A G protein-coupled receptor-like"/>
    <property type="match status" value="1"/>
</dbReference>
<evidence type="ECO:0000256" key="4">
    <source>
        <dbReference type="ARBA" id="ARBA00022692"/>
    </source>
</evidence>
<dbReference type="GO" id="GO:0005886">
    <property type="term" value="C:plasma membrane"/>
    <property type="evidence" value="ECO:0007669"/>
    <property type="project" value="UniProtKB-SubCell"/>
</dbReference>
<reference evidence="16" key="1">
    <citation type="submission" date="2014-08" db="EMBL/GenBank/DDBJ databases">
        <authorList>
            <person name="Senf B."/>
            <person name="Petzold A."/>
            <person name="Downie B.R."/>
            <person name="Koch P."/>
            <person name="Platzer M."/>
        </authorList>
    </citation>
    <scope>NUCLEOTIDE SEQUENCE [LARGE SCALE GENOMIC DNA]</scope>
    <source>
        <strain evidence="16">GRZ</strain>
    </source>
</reference>
<evidence type="ECO:0000259" key="15">
    <source>
        <dbReference type="PROSITE" id="PS50262"/>
    </source>
</evidence>
<dbReference type="InterPro" id="IPR000725">
    <property type="entry name" value="Olfact_rcpt"/>
</dbReference>
<keyword evidence="6 14" id="KW-1133">Transmembrane helix</keyword>
<evidence type="ECO:0000256" key="5">
    <source>
        <dbReference type="ARBA" id="ARBA00022725"/>
    </source>
</evidence>
<protein>
    <recommendedName>
        <fullName evidence="14">Olfactory receptor</fullName>
    </recommendedName>
</protein>
<keyword evidence="7 13" id="KW-0297">G-protein coupled receptor</keyword>
<evidence type="ECO:0000256" key="11">
    <source>
        <dbReference type="ARBA" id="ARBA00023180"/>
    </source>
</evidence>
<keyword evidence="12 13" id="KW-0807">Transducer</keyword>
<comment type="similarity">
    <text evidence="13">Belongs to the G-protein coupled receptor 1 family.</text>
</comment>
<evidence type="ECO:0000256" key="6">
    <source>
        <dbReference type="ARBA" id="ARBA00022989"/>
    </source>
</evidence>
<dbReference type="GO" id="GO:0004930">
    <property type="term" value="F:G protein-coupled receptor activity"/>
    <property type="evidence" value="ECO:0007669"/>
    <property type="project" value="UniProtKB-KW"/>
</dbReference>
<evidence type="ECO:0000256" key="7">
    <source>
        <dbReference type="ARBA" id="ARBA00023040"/>
    </source>
</evidence>
<sequence length="340" mass="37893">KNQNGLLEDTSQPGPLTHSGVFNGKKPSFTCFFFMIVLILYVLIVGCNVLLIVVICVNRTLHEPMYMFLCSLFVNELYGSAGLFPSLLIQTLSDLHTISAPLCLLQVFIVHSYGAVEFLSLAVMSYDRYLAICHPLQYKTIMSPRRIVFLIAVIWFPPFLAVGGTTFLTFSLQLCGEIIDKIACFNHSIIKLACYDPRLNNIYELVMSFLTVCAALSVILYTYMRILKVCFSGSKQTRQKAVSTCTPHLASLLNFSFGVSFEILQSRFNLSNGPSMLQKVLPLYYLTCQPLFNPVMYGLNMSKVLTAVSVLQGSCGYNVAHQPSHVNVFVDVCLVNCFGV</sequence>
<keyword evidence="11" id="KW-0325">Glycoprotein</keyword>
<feature type="transmembrane region" description="Helical" evidence="14">
    <location>
        <begin position="104"/>
        <end position="126"/>
    </location>
</feature>
<feature type="transmembrane region" description="Helical" evidence="14">
    <location>
        <begin position="205"/>
        <end position="224"/>
    </location>
</feature>
<dbReference type="Pfam" id="PF13853">
    <property type="entry name" value="7tm_4"/>
    <property type="match status" value="1"/>
</dbReference>
<organism evidence="16 17">
    <name type="scientific">Nothobranchius furzeri</name>
    <name type="common">Turquoise killifish</name>
    <dbReference type="NCBI Taxonomy" id="105023"/>
    <lineage>
        <taxon>Eukaryota</taxon>
        <taxon>Metazoa</taxon>
        <taxon>Chordata</taxon>
        <taxon>Craniata</taxon>
        <taxon>Vertebrata</taxon>
        <taxon>Euteleostomi</taxon>
        <taxon>Actinopterygii</taxon>
        <taxon>Neopterygii</taxon>
        <taxon>Teleostei</taxon>
        <taxon>Neoteleostei</taxon>
        <taxon>Acanthomorphata</taxon>
        <taxon>Ovalentaria</taxon>
        <taxon>Atherinomorphae</taxon>
        <taxon>Cyprinodontiformes</taxon>
        <taxon>Nothobranchiidae</taxon>
        <taxon>Nothobranchius</taxon>
    </lineage>
</organism>
<dbReference type="InterPro" id="IPR052921">
    <property type="entry name" value="GPCR1_Superfamily_Member"/>
</dbReference>
<evidence type="ECO:0000256" key="14">
    <source>
        <dbReference type="RuleBase" id="RU363047"/>
    </source>
</evidence>
<evidence type="ECO:0000313" key="17">
    <source>
        <dbReference type="Proteomes" id="UP000694548"/>
    </source>
</evidence>
<evidence type="ECO:0000256" key="12">
    <source>
        <dbReference type="ARBA" id="ARBA00023224"/>
    </source>
</evidence>
<evidence type="ECO:0000256" key="10">
    <source>
        <dbReference type="ARBA" id="ARBA00023170"/>
    </source>
</evidence>
<evidence type="ECO:0000256" key="2">
    <source>
        <dbReference type="ARBA" id="ARBA00022475"/>
    </source>
</evidence>
<dbReference type="InterPro" id="IPR000276">
    <property type="entry name" value="GPCR_Rhodpsn"/>
</dbReference>
<feature type="transmembrane region" description="Helical" evidence="14">
    <location>
        <begin position="147"/>
        <end position="170"/>
    </location>
</feature>
<comment type="subcellular location">
    <subcellularLocation>
        <location evidence="1 14">Cell membrane</location>
        <topology evidence="1 14">Multi-pass membrane protein</topology>
    </subcellularLocation>
</comment>
<keyword evidence="10 13" id="KW-0675">Receptor</keyword>
<dbReference type="PRINTS" id="PR00245">
    <property type="entry name" value="OLFACTORYR"/>
</dbReference>
<evidence type="ECO:0000256" key="1">
    <source>
        <dbReference type="ARBA" id="ARBA00004651"/>
    </source>
</evidence>
<evidence type="ECO:0000256" key="3">
    <source>
        <dbReference type="ARBA" id="ARBA00022606"/>
    </source>
</evidence>
<feature type="transmembrane region" description="Helical" evidence="14">
    <location>
        <begin position="32"/>
        <end position="57"/>
    </location>
</feature>
<keyword evidence="9" id="KW-1015">Disulfide bond</keyword>
<keyword evidence="5 14" id="KW-0552">Olfaction</keyword>
<dbReference type="GeneTree" id="ENSGT00950000183048"/>
<evidence type="ECO:0000256" key="9">
    <source>
        <dbReference type="ARBA" id="ARBA00023157"/>
    </source>
</evidence>
<dbReference type="PANTHER" id="PTHR26451:SF885">
    <property type="entry name" value="OLFACTORY RECEPTOR"/>
    <property type="match status" value="1"/>
</dbReference>
<reference evidence="16" key="3">
    <citation type="submission" date="2025-09" db="UniProtKB">
        <authorList>
            <consortium name="Ensembl"/>
        </authorList>
    </citation>
    <scope>IDENTIFICATION</scope>
</reference>
<accession>A0A8C6NJW1</accession>
<dbReference type="PRINTS" id="PR00237">
    <property type="entry name" value="GPCRRHODOPSN"/>
</dbReference>
<keyword evidence="4 13" id="KW-0812">Transmembrane</keyword>